<keyword evidence="3" id="KW-1185">Reference proteome</keyword>
<accession>A0A2A2GFB9</accession>
<feature type="transmembrane region" description="Helical" evidence="1">
    <location>
        <begin position="96"/>
        <end position="117"/>
    </location>
</feature>
<dbReference type="Proteomes" id="UP000218831">
    <property type="component" value="Unassembled WGS sequence"/>
</dbReference>
<feature type="transmembrane region" description="Helical" evidence="1">
    <location>
        <begin position="42"/>
        <end position="59"/>
    </location>
</feature>
<dbReference type="EMBL" id="NSKE01000001">
    <property type="protein sequence ID" value="PAU95684.1"/>
    <property type="molecule type" value="Genomic_DNA"/>
</dbReference>
<feature type="transmembrane region" description="Helical" evidence="1">
    <location>
        <begin position="12"/>
        <end position="36"/>
    </location>
</feature>
<proteinExistence type="predicted"/>
<comment type="caution">
    <text evidence="2">The sequence shown here is derived from an EMBL/GenBank/DDBJ whole genome shotgun (WGS) entry which is preliminary data.</text>
</comment>
<dbReference type="AlphaFoldDB" id="A0A2A2GFB9"/>
<sequence length="127" mass="14502">MDRKVQKLAHRFLLNSLVAFLIILGVTFLSGLQYYLAVSTGFLLSFVFVGSNFFVIKGVKTEKSAKFITRYYISLGLRFLLVLVALVVILKTTKIHQIYFTVSFIISYIFHSVIEIISINKLLETDN</sequence>
<reference evidence="2 3" key="1">
    <citation type="submission" date="2017-08" db="EMBL/GenBank/DDBJ databases">
        <title>Aliifodinibius alkalisoli sp. nov., isolated from saline alkaline soil.</title>
        <authorList>
            <person name="Liu D."/>
            <person name="Zhang G."/>
        </authorList>
    </citation>
    <scope>NUCLEOTIDE SEQUENCE [LARGE SCALE GENOMIC DNA]</scope>
    <source>
        <strain evidence="2 3">WN023</strain>
    </source>
</reference>
<evidence type="ECO:0000256" key="1">
    <source>
        <dbReference type="SAM" id="Phobius"/>
    </source>
</evidence>
<evidence type="ECO:0000313" key="3">
    <source>
        <dbReference type="Proteomes" id="UP000218831"/>
    </source>
</evidence>
<gene>
    <name evidence="2" type="ORF">CK503_01080</name>
</gene>
<organism evidence="2 3">
    <name type="scientific">Fodinibius salipaludis</name>
    <dbReference type="NCBI Taxonomy" id="2032627"/>
    <lineage>
        <taxon>Bacteria</taxon>
        <taxon>Pseudomonadati</taxon>
        <taxon>Balneolota</taxon>
        <taxon>Balneolia</taxon>
        <taxon>Balneolales</taxon>
        <taxon>Balneolaceae</taxon>
        <taxon>Fodinibius</taxon>
    </lineage>
</organism>
<name>A0A2A2GFB9_9BACT</name>
<keyword evidence="1" id="KW-1133">Transmembrane helix</keyword>
<keyword evidence="1" id="KW-0472">Membrane</keyword>
<feature type="transmembrane region" description="Helical" evidence="1">
    <location>
        <begin position="71"/>
        <end position="90"/>
    </location>
</feature>
<keyword evidence="1" id="KW-0812">Transmembrane</keyword>
<protein>
    <submittedName>
        <fullName evidence="2">Uncharacterized protein</fullName>
    </submittedName>
</protein>
<evidence type="ECO:0000313" key="2">
    <source>
        <dbReference type="EMBL" id="PAU95684.1"/>
    </source>
</evidence>